<evidence type="ECO:0000313" key="2">
    <source>
        <dbReference type="Proteomes" id="UP001362999"/>
    </source>
</evidence>
<reference evidence="1 2" key="1">
    <citation type="journal article" date="2024" name="J Genomics">
        <title>Draft genome sequencing and assembly of Favolaschia claudopus CIRM-BRFM 2984 isolated from oak limbs.</title>
        <authorList>
            <person name="Navarro D."/>
            <person name="Drula E."/>
            <person name="Chaduli D."/>
            <person name="Cazenave R."/>
            <person name="Ahrendt S."/>
            <person name="Wang J."/>
            <person name="Lipzen A."/>
            <person name="Daum C."/>
            <person name="Barry K."/>
            <person name="Grigoriev I.V."/>
            <person name="Favel A."/>
            <person name="Rosso M.N."/>
            <person name="Martin F."/>
        </authorList>
    </citation>
    <scope>NUCLEOTIDE SEQUENCE [LARGE SCALE GENOMIC DNA]</scope>
    <source>
        <strain evidence="1 2">CIRM-BRFM 2984</strain>
    </source>
</reference>
<comment type="caution">
    <text evidence="1">The sequence shown here is derived from an EMBL/GenBank/DDBJ whole genome shotgun (WGS) entry which is preliminary data.</text>
</comment>
<dbReference type="EMBL" id="JAWWNJ010000026">
    <property type="protein sequence ID" value="KAK7029751.1"/>
    <property type="molecule type" value="Genomic_DNA"/>
</dbReference>
<gene>
    <name evidence="1" type="ORF">R3P38DRAFT_3188612</name>
</gene>
<proteinExistence type="predicted"/>
<organism evidence="1 2">
    <name type="scientific">Favolaschia claudopus</name>
    <dbReference type="NCBI Taxonomy" id="2862362"/>
    <lineage>
        <taxon>Eukaryota</taxon>
        <taxon>Fungi</taxon>
        <taxon>Dikarya</taxon>
        <taxon>Basidiomycota</taxon>
        <taxon>Agaricomycotina</taxon>
        <taxon>Agaricomycetes</taxon>
        <taxon>Agaricomycetidae</taxon>
        <taxon>Agaricales</taxon>
        <taxon>Marasmiineae</taxon>
        <taxon>Mycenaceae</taxon>
        <taxon>Favolaschia</taxon>
    </lineage>
</organism>
<name>A0AAW0BTW1_9AGAR</name>
<protein>
    <submittedName>
        <fullName evidence="1">Uncharacterized protein</fullName>
    </submittedName>
</protein>
<keyword evidence="2" id="KW-1185">Reference proteome</keyword>
<dbReference type="Proteomes" id="UP001362999">
    <property type="component" value="Unassembled WGS sequence"/>
</dbReference>
<dbReference type="AlphaFoldDB" id="A0AAW0BTW1"/>
<evidence type="ECO:0000313" key="1">
    <source>
        <dbReference type="EMBL" id="KAK7029751.1"/>
    </source>
</evidence>
<accession>A0AAW0BTW1</accession>
<sequence>MPVFEHATSTSRRWLPTHSVLITISQECLLYHSSNVDRPPDPGLPEKLPVVTPTLTIQGRDASDNLIETRAQLVLDSALERMEAIFGRIRELSSWMPIDSKQGQILTPDRRHLAQRVKNLMKTGDLIVVRKLVEKVLDTSVEEVE</sequence>